<dbReference type="SUPFAM" id="SSF63418">
    <property type="entry name" value="MurE/MurF N-terminal domain"/>
    <property type="match status" value="1"/>
</dbReference>
<evidence type="ECO:0000256" key="11">
    <source>
        <dbReference type="HAMAP-Rule" id="MF_00208"/>
    </source>
</evidence>
<dbReference type="InterPro" id="IPR004101">
    <property type="entry name" value="Mur_ligase_C"/>
</dbReference>
<comment type="function">
    <text evidence="11">Catalyzes the addition of meso-diaminopimelic acid to the nucleotide precursor UDP-N-acetylmuramoyl-L-alanyl-D-glutamate (UMAG) in the biosynthesis of bacterial cell-wall peptidoglycan.</text>
</comment>
<dbReference type="HAMAP" id="MF_00208">
    <property type="entry name" value="MurE"/>
    <property type="match status" value="1"/>
</dbReference>
<keyword evidence="17" id="KW-1185">Reference proteome</keyword>
<comment type="pathway">
    <text evidence="11 12">Cell wall biogenesis; peptidoglycan biosynthesis.</text>
</comment>
<feature type="binding site" evidence="11">
    <location>
        <position position="448"/>
    </location>
    <ligand>
        <name>meso-2,6-diaminopimelate</name>
        <dbReference type="ChEBI" id="CHEBI:57791"/>
    </ligand>
</feature>
<evidence type="ECO:0000256" key="5">
    <source>
        <dbReference type="ARBA" id="ARBA00022741"/>
    </source>
</evidence>
<dbReference type="GO" id="GO:0051301">
    <property type="term" value="P:cell division"/>
    <property type="evidence" value="ECO:0007669"/>
    <property type="project" value="UniProtKB-KW"/>
</dbReference>
<evidence type="ECO:0000259" key="13">
    <source>
        <dbReference type="Pfam" id="PF01225"/>
    </source>
</evidence>
<dbReference type="Pfam" id="PF08245">
    <property type="entry name" value="Mur_ligase_M"/>
    <property type="match status" value="1"/>
</dbReference>
<evidence type="ECO:0000256" key="7">
    <source>
        <dbReference type="ARBA" id="ARBA00022960"/>
    </source>
</evidence>
<keyword evidence="2 11" id="KW-0963">Cytoplasm</keyword>
<feature type="domain" description="Mur ligase central" evidence="15">
    <location>
        <begin position="97"/>
        <end position="300"/>
    </location>
</feature>
<feature type="binding site" evidence="11">
    <location>
        <position position="19"/>
    </location>
    <ligand>
        <name>UDP-N-acetyl-alpha-D-muramoyl-L-alanyl-D-glutamate</name>
        <dbReference type="ChEBI" id="CHEBI:83900"/>
    </ligand>
</feature>
<keyword evidence="4 11" id="KW-0132">Cell division</keyword>
<dbReference type="NCBIfam" id="NF001126">
    <property type="entry name" value="PRK00139.1-4"/>
    <property type="match status" value="1"/>
</dbReference>
<dbReference type="Proteomes" id="UP000078428">
    <property type="component" value="Unassembled WGS sequence"/>
</dbReference>
<feature type="binding site" evidence="11">
    <location>
        <position position="174"/>
    </location>
    <ligand>
        <name>UDP-N-acetyl-alpha-D-muramoyl-L-alanyl-D-glutamate</name>
        <dbReference type="ChEBI" id="CHEBI:83900"/>
    </ligand>
</feature>
<dbReference type="EC" id="6.3.2.13" evidence="11"/>
<comment type="catalytic activity">
    <reaction evidence="11">
        <text>UDP-N-acetyl-alpha-D-muramoyl-L-alanyl-D-glutamate + meso-2,6-diaminopimelate + ATP = UDP-N-acetyl-alpha-D-muramoyl-L-alanyl-gamma-D-glutamyl-meso-2,6-diaminopimelate + ADP + phosphate + H(+)</text>
        <dbReference type="Rhea" id="RHEA:23676"/>
        <dbReference type="ChEBI" id="CHEBI:15378"/>
        <dbReference type="ChEBI" id="CHEBI:30616"/>
        <dbReference type="ChEBI" id="CHEBI:43474"/>
        <dbReference type="ChEBI" id="CHEBI:57791"/>
        <dbReference type="ChEBI" id="CHEBI:83900"/>
        <dbReference type="ChEBI" id="CHEBI:83905"/>
        <dbReference type="ChEBI" id="CHEBI:456216"/>
        <dbReference type="EC" id="6.3.2.13"/>
    </reaction>
</comment>
<feature type="domain" description="Mur ligase N-terminal catalytic" evidence="13">
    <location>
        <begin position="12"/>
        <end position="86"/>
    </location>
</feature>
<evidence type="ECO:0000259" key="15">
    <source>
        <dbReference type="Pfam" id="PF08245"/>
    </source>
</evidence>
<evidence type="ECO:0000256" key="2">
    <source>
        <dbReference type="ARBA" id="ARBA00022490"/>
    </source>
</evidence>
<evidence type="ECO:0000313" key="17">
    <source>
        <dbReference type="Proteomes" id="UP000078428"/>
    </source>
</evidence>
<dbReference type="NCBIfam" id="NF001124">
    <property type="entry name" value="PRK00139.1-2"/>
    <property type="match status" value="1"/>
</dbReference>
<feature type="binding site" evidence="11">
    <location>
        <begin position="396"/>
        <end position="399"/>
    </location>
    <ligand>
        <name>meso-2,6-diaminopimelate</name>
        <dbReference type="ChEBI" id="CHEBI:57791"/>
    </ligand>
</feature>
<dbReference type="InterPro" id="IPR036615">
    <property type="entry name" value="Mur_ligase_C_dom_sf"/>
</dbReference>
<keyword evidence="5 11" id="KW-0547">Nucleotide-binding</keyword>
<dbReference type="PANTHER" id="PTHR23135">
    <property type="entry name" value="MUR LIGASE FAMILY MEMBER"/>
    <property type="match status" value="1"/>
</dbReference>
<dbReference type="GO" id="GO:0005524">
    <property type="term" value="F:ATP binding"/>
    <property type="evidence" value="ECO:0007669"/>
    <property type="project" value="UniProtKB-UniRule"/>
</dbReference>
<accession>A0A178MCT9</accession>
<sequence>MMGTTLAMDVDIAGITADSRAVAPGFLFAALLGTKADGRDFVPAALKAGASAVLAPEGSDLDLPPGVAQITDANPRRRFAQLAAAFHGDQPKSVVAVTGTNGKTSTAVFYGRLMEELGHHAAAIGTLGILARGWDNRGGLTTPDPAALHDALARLAHLGVSHACIEASSHGLDQYRLDGVRLTAAAFTNLTRDHLDYHGDMESYGRAKLRLFTELLPPGAVAVINMDSPEAPRFAEAAAAHGLKVLGYGRNGAELRLVESSPRPFGQELRLEVLGRAVTVALPLAGDFQAMNALAALGLALASGADAEAATAALERLDGVPGRLERVAERANGAAIYVDYAHTPDALETALRALKPHARRRLVVVFGCGGDRDPGKRPQMGAVACRLADAMIVTDDNPRSEDPDAIRAAILSACCGAIEIGDRREAIRIGVAGLQKGDVLLLAGKGHETGQIVGASVIPFDDREEARAAVLCADGRLS</sequence>
<evidence type="ECO:0000256" key="6">
    <source>
        <dbReference type="ARBA" id="ARBA00022840"/>
    </source>
</evidence>
<dbReference type="STRING" id="1285242.A6A04_05780"/>
<reference evidence="16 17" key="1">
    <citation type="submission" date="2016-04" db="EMBL/GenBank/DDBJ databases">
        <title>Draft genome sequence of freshwater magnetotactic bacteria Magnetospirillum marisnigri SP-1 and Magnetospirillum moscoviense BB-1.</title>
        <authorList>
            <person name="Koziaeva V."/>
            <person name="Dziuba M.V."/>
            <person name="Ivanov T.M."/>
            <person name="Kuznetsov B."/>
            <person name="Grouzdev D.S."/>
        </authorList>
    </citation>
    <scope>NUCLEOTIDE SEQUENCE [LARGE SCALE GENOMIC DNA]</scope>
    <source>
        <strain evidence="16 17">SP-1</strain>
    </source>
</reference>
<dbReference type="UniPathway" id="UPA00219"/>
<dbReference type="Gene3D" id="3.40.1390.10">
    <property type="entry name" value="MurE/MurF, N-terminal domain"/>
    <property type="match status" value="1"/>
</dbReference>
<feature type="short sequence motif" description="Meso-diaminopimelate recognition motif" evidence="11">
    <location>
        <begin position="396"/>
        <end position="399"/>
    </location>
</feature>
<dbReference type="EMBL" id="LWQT01000088">
    <property type="protein sequence ID" value="OAN46621.1"/>
    <property type="molecule type" value="Genomic_DNA"/>
</dbReference>
<comment type="cofactor">
    <cofactor evidence="11">
        <name>Mg(2+)</name>
        <dbReference type="ChEBI" id="CHEBI:18420"/>
    </cofactor>
</comment>
<comment type="caution">
    <text evidence="16">The sequence shown here is derived from an EMBL/GenBank/DDBJ whole genome shotgun (WGS) entry which is preliminary data.</text>
</comment>
<dbReference type="GO" id="GO:0005737">
    <property type="term" value="C:cytoplasm"/>
    <property type="evidence" value="ECO:0007669"/>
    <property type="project" value="UniProtKB-SubCell"/>
</dbReference>
<dbReference type="SUPFAM" id="SSF53623">
    <property type="entry name" value="MurD-like peptide ligases, catalytic domain"/>
    <property type="match status" value="1"/>
</dbReference>
<dbReference type="GO" id="GO:0071555">
    <property type="term" value="P:cell wall organization"/>
    <property type="evidence" value="ECO:0007669"/>
    <property type="project" value="UniProtKB-KW"/>
</dbReference>
<proteinExistence type="inferred from homology"/>
<keyword evidence="8 11" id="KW-0573">Peptidoglycan synthesis</keyword>
<dbReference type="InterPro" id="IPR035911">
    <property type="entry name" value="MurE/MurF_N"/>
</dbReference>
<evidence type="ECO:0000256" key="4">
    <source>
        <dbReference type="ARBA" id="ARBA00022618"/>
    </source>
</evidence>
<dbReference type="Pfam" id="PF01225">
    <property type="entry name" value="Mur_ligase"/>
    <property type="match status" value="1"/>
</dbReference>
<feature type="binding site" evidence="11">
    <location>
        <position position="372"/>
    </location>
    <ligand>
        <name>meso-2,6-diaminopimelate</name>
        <dbReference type="ChEBI" id="CHEBI:57791"/>
    </ligand>
</feature>
<evidence type="ECO:0000256" key="3">
    <source>
        <dbReference type="ARBA" id="ARBA00022598"/>
    </source>
</evidence>
<comment type="caution">
    <text evidence="11">Lacks conserved residue(s) required for the propagation of feature annotation.</text>
</comment>
<keyword evidence="9 11" id="KW-0131">Cell cycle</keyword>
<dbReference type="GO" id="GO:0000287">
    <property type="term" value="F:magnesium ion binding"/>
    <property type="evidence" value="ECO:0007669"/>
    <property type="project" value="UniProtKB-UniRule"/>
</dbReference>
<dbReference type="SUPFAM" id="SSF53244">
    <property type="entry name" value="MurD-like peptide ligases, peptide-binding domain"/>
    <property type="match status" value="1"/>
</dbReference>
<evidence type="ECO:0000256" key="10">
    <source>
        <dbReference type="ARBA" id="ARBA00023316"/>
    </source>
</evidence>
<dbReference type="PANTHER" id="PTHR23135:SF4">
    <property type="entry name" value="UDP-N-ACETYLMURAMOYL-L-ALANYL-D-GLUTAMATE--2,6-DIAMINOPIMELATE LIGASE MURE HOMOLOG, CHLOROPLASTIC"/>
    <property type="match status" value="1"/>
</dbReference>
<comment type="similarity">
    <text evidence="1 11">Belongs to the MurCDEF family. MurE subfamily.</text>
</comment>
<evidence type="ECO:0000256" key="9">
    <source>
        <dbReference type="ARBA" id="ARBA00023306"/>
    </source>
</evidence>
<protein>
    <recommendedName>
        <fullName evidence="11">UDP-N-acetylmuramoyl-L-alanyl-D-glutamate--2,6-diaminopimelate ligase</fullName>
        <ecNumber evidence="11">6.3.2.13</ecNumber>
    </recommendedName>
    <alternativeName>
        <fullName evidence="11">Meso-A2pm-adding enzyme</fullName>
    </alternativeName>
    <alternativeName>
        <fullName evidence="11">Meso-diaminopimelate-adding enzyme</fullName>
    </alternativeName>
    <alternativeName>
        <fullName evidence="11">UDP-MurNAc-L-Ala-D-Glu:meso-diaminopimelate ligase</fullName>
    </alternativeName>
    <alternativeName>
        <fullName evidence="11">UDP-MurNAc-tripeptide synthetase</fullName>
    </alternativeName>
    <alternativeName>
        <fullName evidence="11">UDP-N-acetylmuramyl-tripeptide synthetase</fullName>
    </alternativeName>
</protein>
<feature type="binding site" evidence="11">
    <location>
        <position position="176"/>
    </location>
    <ligand>
        <name>UDP-N-acetyl-alpha-D-muramoyl-L-alanyl-D-glutamate</name>
        <dbReference type="ChEBI" id="CHEBI:83900"/>
    </ligand>
</feature>
<dbReference type="InterPro" id="IPR000713">
    <property type="entry name" value="Mur_ligase_N"/>
</dbReference>
<evidence type="ECO:0000256" key="12">
    <source>
        <dbReference type="RuleBase" id="RU004135"/>
    </source>
</evidence>
<dbReference type="OrthoDB" id="9800958at2"/>
<feature type="domain" description="Mur ligase C-terminal" evidence="14">
    <location>
        <begin position="322"/>
        <end position="446"/>
    </location>
</feature>
<gene>
    <name evidence="11" type="primary">murE</name>
    <name evidence="16" type="ORF">A6A04_05780</name>
</gene>
<comment type="subcellular location">
    <subcellularLocation>
        <location evidence="11 12">Cytoplasm</location>
    </subcellularLocation>
</comment>
<dbReference type="NCBIfam" id="TIGR01085">
    <property type="entry name" value="murE"/>
    <property type="match status" value="1"/>
</dbReference>
<evidence type="ECO:0000259" key="14">
    <source>
        <dbReference type="Pfam" id="PF02875"/>
    </source>
</evidence>
<dbReference type="InterPro" id="IPR018109">
    <property type="entry name" value="Folylpolyglutamate_synth_CS"/>
</dbReference>
<feature type="modified residue" description="N6-carboxylysine" evidence="11">
    <location>
        <position position="208"/>
    </location>
</feature>
<keyword evidence="3 11" id="KW-0436">Ligase</keyword>
<dbReference type="Gene3D" id="3.40.1190.10">
    <property type="entry name" value="Mur-like, catalytic domain"/>
    <property type="match status" value="1"/>
</dbReference>
<dbReference type="PROSITE" id="PS01011">
    <property type="entry name" value="FOLYLPOLYGLU_SYNT_1"/>
    <property type="match status" value="1"/>
</dbReference>
<dbReference type="GO" id="GO:0008765">
    <property type="term" value="F:UDP-N-acetylmuramoylalanyl-D-glutamate-2,6-diaminopimelate ligase activity"/>
    <property type="evidence" value="ECO:0007669"/>
    <property type="project" value="UniProtKB-UniRule"/>
</dbReference>
<dbReference type="Pfam" id="PF02875">
    <property type="entry name" value="Mur_ligase_C"/>
    <property type="match status" value="1"/>
</dbReference>
<evidence type="ECO:0000256" key="8">
    <source>
        <dbReference type="ARBA" id="ARBA00022984"/>
    </source>
</evidence>
<feature type="binding site" evidence="11">
    <location>
        <position position="444"/>
    </location>
    <ligand>
        <name>meso-2,6-diaminopimelate</name>
        <dbReference type="ChEBI" id="CHEBI:57791"/>
    </ligand>
</feature>
<name>A0A178MCT9_9PROT</name>
<keyword evidence="6 11" id="KW-0067">ATP-binding</keyword>
<dbReference type="Gene3D" id="3.90.190.20">
    <property type="entry name" value="Mur ligase, C-terminal domain"/>
    <property type="match status" value="1"/>
</dbReference>
<comment type="PTM">
    <text evidence="11">Carboxylation is probably crucial for Mg(2+) binding and, consequently, for the gamma-phosphate positioning of ATP.</text>
</comment>
<dbReference type="GO" id="GO:0004326">
    <property type="term" value="F:tetrahydrofolylpolyglutamate synthase activity"/>
    <property type="evidence" value="ECO:0007669"/>
    <property type="project" value="InterPro"/>
</dbReference>
<dbReference type="InterPro" id="IPR013221">
    <property type="entry name" value="Mur_ligase_cen"/>
</dbReference>
<dbReference type="GO" id="GO:0009252">
    <property type="term" value="P:peptidoglycan biosynthetic process"/>
    <property type="evidence" value="ECO:0007669"/>
    <property type="project" value="UniProtKB-UniRule"/>
</dbReference>
<evidence type="ECO:0000256" key="1">
    <source>
        <dbReference type="ARBA" id="ARBA00005898"/>
    </source>
</evidence>
<feature type="binding site" evidence="11">
    <location>
        <begin position="99"/>
        <end position="105"/>
    </location>
    <ligand>
        <name>ATP</name>
        <dbReference type="ChEBI" id="CHEBI:30616"/>
    </ligand>
</feature>
<evidence type="ECO:0000313" key="16">
    <source>
        <dbReference type="EMBL" id="OAN46621.1"/>
    </source>
</evidence>
<dbReference type="InterPro" id="IPR005761">
    <property type="entry name" value="UDP-N-AcMur-Glu-dNH2Pim_ligase"/>
</dbReference>
<dbReference type="AlphaFoldDB" id="A0A178MCT9"/>
<dbReference type="InterPro" id="IPR036565">
    <property type="entry name" value="Mur-like_cat_sf"/>
</dbReference>
<keyword evidence="11" id="KW-0460">Magnesium</keyword>
<keyword evidence="10 11" id="KW-0961">Cell wall biogenesis/degradation</keyword>
<keyword evidence="7 11" id="KW-0133">Cell shape</keyword>
<dbReference type="GO" id="GO:0008360">
    <property type="term" value="P:regulation of cell shape"/>
    <property type="evidence" value="ECO:0007669"/>
    <property type="project" value="UniProtKB-KW"/>
</dbReference>
<feature type="binding site" evidence="11">
    <location>
        <position position="168"/>
    </location>
    <ligand>
        <name>UDP-N-acetyl-alpha-D-muramoyl-L-alanyl-D-glutamate</name>
        <dbReference type="ChEBI" id="CHEBI:83900"/>
    </ligand>
</feature>
<feature type="binding site" evidence="11">
    <location>
        <begin position="141"/>
        <end position="142"/>
    </location>
    <ligand>
        <name>UDP-N-acetyl-alpha-D-muramoyl-L-alanyl-D-glutamate</name>
        <dbReference type="ChEBI" id="CHEBI:83900"/>
    </ligand>
</feature>
<organism evidence="16 17">
    <name type="scientific">Paramagnetospirillum marisnigri</name>
    <dbReference type="NCBI Taxonomy" id="1285242"/>
    <lineage>
        <taxon>Bacteria</taxon>
        <taxon>Pseudomonadati</taxon>
        <taxon>Pseudomonadota</taxon>
        <taxon>Alphaproteobacteria</taxon>
        <taxon>Rhodospirillales</taxon>
        <taxon>Magnetospirillaceae</taxon>
        <taxon>Paramagnetospirillum</taxon>
    </lineage>
</organism>